<protein>
    <submittedName>
        <fullName evidence="1">Uncharacterized protein</fullName>
    </submittedName>
</protein>
<dbReference type="Proteomes" id="UP001221757">
    <property type="component" value="Unassembled WGS sequence"/>
</dbReference>
<reference evidence="1" key="1">
    <citation type="submission" date="2023-03" db="EMBL/GenBank/DDBJ databases">
        <title>Massive genome expansion in bonnet fungi (Mycena s.s.) driven by repeated elements and novel gene families across ecological guilds.</title>
        <authorList>
            <consortium name="Lawrence Berkeley National Laboratory"/>
            <person name="Harder C.B."/>
            <person name="Miyauchi S."/>
            <person name="Viragh M."/>
            <person name="Kuo A."/>
            <person name="Thoen E."/>
            <person name="Andreopoulos B."/>
            <person name="Lu D."/>
            <person name="Skrede I."/>
            <person name="Drula E."/>
            <person name="Henrissat B."/>
            <person name="Morin E."/>
            <person name="Kohler A."/>
            <person name="Barry K."/>
            <person name="LaButti K."/>
            <person name="Morin E."/>
            <person name="Salamov A."/>
            <person name="Lipzen A."/>
            <person name="Mereny Z."/>
            <person name="Hegedus B."/>
            <person name="Baldrian P."/>
            <person name="Stursova M."/>
            <person name="Weitz H."/>
            <person name="Taylor A."/>
            <person name="Grigoriev I.V."/>
            <person name="Nagy L.G."/>
            <person name="Martin F."/>
            <person name="Kauserud H."/>
        </authorList>
    </citation>
    <scope>NUCLEOTIDE SEQUENCE</scope>
    <source>
        <strain evidence="1">CBHHK067</strain>
    </source>
</reference>
<keyword evidence="2" id="KW-1185">Reference proteome</keyword>
<proteinExistence type="predicted"/>
<evidence type="ECO:0000313" key="2">
    <source>
        <dbReference type="Proteomes" id="UP001221757"/>
    </source>
</evidence>
<organism evidence="1 2">
    <name type="scientific">Mycena rosella</name>
    <name type="common">Pink bonnet</name>
    <name type="synonym">Agaricus rosellus</name>
    <dbReference type="NCBI Taxonomy" id="1033263"/>
    <lineage>
        <taxon>Eukaryota</taxon>
        <taxon>Fungi</taxon>
        <taxon>Dikarya</taxon>
        <taxon>Basidiomycota</taxon>
        <taxon>Agaricomycotina</taxon>
        <taxon>Agaricomycetes</taxon>
        <taxon>Agaricomycetidae</taxon>
        <taxon>Agaricales</taxon>
        <taxon>Marasmiineae</taxon>
        <taxon>Mycenaceae</taxon>
        <taxon>Mycena</taxon>
    </lineage>
</organism>
<dbReference type="EMBL" id="JARKIE010000181">
    <property type="protein sequence ID" value="KAJ7670346.1"/>
    <property type="molecule type" value="Genomic_DNA"/>
</dbReference>
<sequence length="317" mass="34711">MSVIADQSPALSGAAPTWLKTLKFRPLRCFLPQNVRSPFTDNVEEALGRTFVIISKVWEDFDFFTPRSAEEGVKWLGCTNWVAVRAQYSVFLEDGKHETEQISPKFNTAFTVPLGNSLLLAAAVASSAEGAGMYPEGLETISKILTEVGNKIMDDRREHRDCWDLRYQLDEDLQGLESSLGKKFDVTSRLEYSKSSDSRCQATATVSQRETADIRPDENLMKCFRIIRNNRETTQVIRLIYAKFGNSQRGRAALSRLAVTFVKEVGLTGVAGPASRGISVGHLREVGVNLGGIRGQVCACVLGLEGTASATGYGCGG</sequence>
<accession>A0AAD7G5S1</accession>
<evidence type="ECO:0000313" key="1">
    <source>
        <dbReference type="EMBL" id="KAJ7670346.1"/>
    </source>
</evidence>
<comment type="caution">
    <text evidence="1">The sequence shown here is derived from an EMBL/GenBank/DDBJ whole genome shotgun (WGS) entry which is preliminary data.</text>
</comment>
<dbReference type="AlphaFoldDB" id="A0AAD7G5S1"/>
<gene>
    <name evidence="1" type="ORF">B0H17DRAFT_1141832</name>
</gene>
<name>A0AAD7G5S1_MYCRO</name>